<proteinExistence type="evidence at transcript level"/>
<evidence type="ECO:0000256" key="5">
    <source>
        <dbReference type="ARBA" id="ARBA00023329"/>
    </source>
</evidence>
<evidence type="ECO:0000256" key="1">
    <source>
        <dbReference type="ARBA" id="ARBA00022692"/>
    </source>
</evidence>
<keyword evidence="4 6" id="KW-0472">Membrane</keyword>
<feature type="transmembrane region" description="Helical" evidence="6">
    <location>
        <begin position="53"/>
        <end position="72"/>
    </location>
</feature>
<keyword evidence="5" id="KW-0968">Cytoplasmic vesicle</keyword>
<dbReference type="GO" id="GO:0070072">
    <property type="term" value="P:vacuolar proton-transporting V-type ATPase complex assembly"/>
    <property type="evidence" value="ECO:0007669"/>
    <property type="project" value="InterPro"/>
</dbReference>
<dbReference type="EMBL" id="AK417888">
    <property type="protein sequence ID" value="BAN21103.1"/>
    <property type="molecule type" value="mRNA"/>
</dbReference>
<evidence type="ECO:0000256" key="2">
    <source>
        <dbReference type="ARBA" id="ARBA00022824"/>
    </source>
</evidence>
<sequence length="85" mass="9503">MTPAERELSDFRLFRTVFYYCIIIIALPVITFFGSKMLIFDGLLGLASVPSNVYSAISAIAVLHVALGFYIYRAYTSEAKPSKQD</sequence>
<organism evidence="7">
    <name type="scientific">Riptortus pedestris</name>
    <name type="common">Bean bug</name>
    <dbReference type="NCBI Taxonomy" id="329032"/>
    <lineage>
        <taxon>Eukaryota</taxon>
        <taxon>Metazoa</taxon>
        <taxon>Ecdysozoa</taxon>
        <taxon>Arthropoda</taxon>
        <taxon>Hexapoda</taxon>
        <taxon>Insecta</taxon>
        <taxon>Pterygota</taxon>
        <taxon>Neoptera</taxon>
        <taxon>Paraneoptera</taxon>
        <taxon>Hemiptera</taxon>
        <taxon>Heteroptera</taxon>
        <taxon>Panheteroptera</taxon>
        <taxon>Pentatomomorpha</taxon>
        <taxon>Coreoidea</taxon>
        <taxon>Alydidae</taxon>
        <taxon>Riptortus</taxon>
    </lineage>
</organism>
<dbReference type="GO" id="GO:0031410">
    <property type="term" value="C:cytoplasmic vesicle"/>
    <property type="evidence" value="ECO:0007669"/>
    <property type="project" value="UniProtKB-KW"/>
</dbReference>
<reference evidence="7" key="1">
    <citation type="journal article" date="2013" name="PLoS ONE">
        <title>Gene expression in gut symbiotic organ of stinkbug affected by extracellular bacterial symbiont.</title>
        <authorList>
            <person name="Futahashi R."/>
            <person name="Tanaka K."/>
            <person name="Tanahashi M."/>
            <person name="Nikoh N."/>
            <person name="Kikuchi Y."/>
            <person name="Lee B.L."/>
            <person name="Fukatsu T."/>
        </authorList>
    </citation>
    <scope>NUCLEOTIDE SEQUENCE</scope>
    <source>
        <tissue evidence="7">Midgut</tissue>
    </source>
</reference>
<evidence type="ECO:0000256" key="3">
    <source>
        <dbReference type="ARBA" id="ARBA00022989"/>
    </source>
</evidence>
<keyword evidence="3 6" id="KW-1133">Transmembrane helix</keyword>
<evidence type="ECO:0000256" key="4">
    <source>
        <dbReference type="ARBA" id="ARBA00023136"/>
    </source>
</evidence>
<dbReference type="Pfam" id="PF09446">
    <property type="entry name" value="VMA21"/>
    <property type="match status" value="1"/>
</dbReference>
<keyword evidence="2" id="KW-0256">Endoplasmic reticulum</keyword>
<dbReference type="AlphaFoldDB" id="R4WDQ5"/>
<evidence type="ECO:0000313" key="7">
    <source>
        <dbReference type="EMBL" id="BAN21103.1"/>
    </source>
</evidence>
<dbReference type="InterPro" id="IPR019013">
    <property type="entry name" value="Vma21"/>
</dbReference>
<evidence type="ECO:0000256" key="6">
    <source>
        <dbReference type="SAM" id="Phobius"/>
    </source>
</evidence>
<keyword evidence="1 6" id="KW-0812">Transmembrane</keyword>
<protein>
    <submittedName>
        <fullName evidence="7">Unkown protein</fullName>
    </submittedName>
</protein>
<feature type="transmembrane region" description="Helical" evidence="6">
    <location>
        <begin position="12"/>
        <end position="33"/>
    </location>
</feature>
<accession>R4WDQ5</accession>
<name>R4WDQ5_RIPPE</name>